<dbReference type="InterPro" id="IPR036610">
    <property type="entry name" value="PEBP-like_sf"/>
</dbReference>
<feature type="chain" id="PRO_5046581966" evidence="1">
    <location>
        <begin position="29"/>
        <end position="183"/>
    </location>
</feature>
<dbReference type="PANTHER" id="PTHR30289:SF1">
    <property type="entry name" value="PEBP (PHOSPHATIDYLETHANOLAMINE-BINDING PROTEIN) FAMILY PROTEIN"/>
    <property type="match status" value="1"/>
</dbReference>
<comment type="caution">
    <text evidence="2">The sequence shown here is derived from an EMBL/GenBank/DDBJ whole genome shotgun (WGS) entry which is preliminary data.</text>
</comment>
<gene>
    <name evidence="2" type="ORF">ISP19_20195</name>
</gene>
<dbReference type="RefSeq" id="WP_204684211.1">
    <property type="nucleotide sequence ID" value="NZ_BSNR01000014.1"/>
</dbReference>
<protein>
    <submittedName>
        <fullName evidence="2">YbhB/YbcL family Raf kinase inhibitor-like protein</fullName>
    </submittedName>
</protein>
<evidence type="ECO:0000313" key="3">
    <source>
        <dbReference type="Proteomes" id="UP001430149"/>
    </source>
</evidence>
<name>A0ABS2K903_9GAMM</name>
<dbReference type="Pfam" id="PF01161">
    <property type="entry name" value="PBP"/>
    <property type="match status" value="1"/>
</dbReference>
<sequence>MTVKHWTSRTTFSALIVLLAASTACAQAQTLHVSSTSFADGRNMPQRLTCDGPDVSPDIQWSAAPARTQSYAIVMDDPDAPQGFTHWLAYNIPANTHDLSEGASTPSKRLDHAGEGANSFGHAGYGGPCPPEGNAHHYVFQVYALDVNPDLPAGQSEEQLMAAIQGHVLAKGQITGLYARGGE</sequence>
<accession>A0ABS2K903</accession>
<keyword evidence="1" id="KW-0732">Signal</keyword>
<dbReference type="EMBL" id="JADIKE010000039">
    <property type="protein sequence ID" value="MBM7127702.1"/>
    <property type="molecule type" value="Genomic_DNA"/>
</dbReference>
<organism evidence="2 3">
    <name type="scientific">Dyella flava</name>
    <dbReference type="NCBI Taxonomy" id="1920170"/>
    <lineage>
        <taxon>Bacteria</taxon>
        <taxon>Pseudomonadati</taxon>
        <taxon>Pseudomonadota</taxon>
        <taxon>Gammaproteobacteria</taxon>
        <taxon>Lysobacterales</taxon>
        <taxon>Rhodanobacteraceae</taxon>
        <taxon>Dyella</taxon>
    </lineage>
</organism>
<evidence type="ECO:0000313" key="2">
    <source>
        <dbReference type="EMBL" id="MBM7127702.1"/>
    </source>
</evidence>
<dbReference type="SUPFAM" id="SSF49777">
    <property type="entry name" value="PEBP-like"/>
    <property type="match status" value="1"/>
</dbReference>
<dbReference type="CDD" id="cd00865">
    <property type="entry name" value="PEBP_bact_arch"/>
    <property type="match status" value="1"/>
</dbReference>
<reference evidence="2" key="1">
    <citation type="submission" date="2020-10" db="EMBL/GenBank/DDBJ databases">
        <title>Phylogeny of dyella-like bacteria.</title>
        <authorList>
            <person name="Fu J."/>
        </authorList>
    </citation>
    <scope>NUCLEOTIDE SEQUENCE</scope>
    <source>
        <strain evidence="2">DHOC52</strain>
    </source>
</reference>
<proteinExistence type="predicted"/>
<dbReference type="Proteomes" id="UP001430149">
    <property type="component" value="Unassembled WGS sequence"/>
</dbReference>
<dbReference type="InterPro" id="IPR005247">
    <property type="entry name" value="YbhB_YbcL/LppC-like"/>
</dbReference>
<dbReference type="Gene3D" id="3.90.280.10">
    <property type="entry name" value="PEBP-like"/>
    <property type="match status" value="1"/>
</dbReference>
<dbReference type="PANTHER" id="PTHR30289">
    <property type="entry name" value="UNCHARACTERIZED PROTEIN YBCL-RELATED"/>
    <property type="match status" value="1"/>
</dbReference>
<dbReference type="GO" id="GO:0004860">
    <property type="term" value="F:protein kinase inhibitor activity"/>
    <property type="evidence" value="ECO:0007669"/>
    <property type="project" value="UniProtKB-KW"/>
</dbReference>
<feature type="signal peptide" evidence="1">
    <location>
        <begin position="1"/>
        <end position="28"/>
    </location>
</feature>
<keyword evidence="3" id="KW-1185">Reference proteome</keyword>
<dbReference type="PROSITE" id="PS51257">
    <property type="entry name" value="PROKAR_LIPOPROTEIN"/>
    <property type="match status" value="1"/>
</dbReference>
<dbReference type="NCBIfam" id="TIGR00481">
    <property type="entry name" value="YbhB/YbcL family Raf kinase inhibitor-like protein"/>
    <property type="match status" value="1"/>
</dbReference>
<keyword evidence="2" id="KW-0649">Protein kinase inhibitor</keyword>
<evidence type="ECO:0000256" key="1">
    <source>
        <dbReference type="SAM" id="SignalP"/>
    </source>
</evidence>
<dbReference type="InterPro" id="IPR008914">
    <property type="entry name" value="PEBP"/>
</dbReference>